<feature type="region of interest" description="Disordered" evidence="2">
    <location>
        <begin position="837"/>
        <end position="857"/>
    </location>
</feature>
<dbReference type="Gene3D" id="1.20.5.400">
    <property type="match status" value="1"/>
</dbReference>
<feature type="region of interest" description="Disordered" evidence="2">
    <location>
        <begin position="1"/>
        <end position="28"/>
    </location>
</feature>
<accession>A0A8S8ZZF5</accession>
<dbReference type="OMA" id="IDDYEVM"/>
<dbReference type="AlphaFoldDB" id="A0A8S8ZZF5"/>
<dbReference type="InterPro" id="IPR056703">
    <property type="entry name" value="DUF7801"/>
</dbReference>
<feature type="coiled-coil region" evidence="1">
    <location>
        <begin position="129"/>
        <end position="156"/>
    </location>
</feature>
<dbReference type="Proteomes" id="UP000433876">
    <property type="component" value="Unassembled WGS sequence"/>
</dbReference>
<feature type="coiled-coil region" evidence="1">
    <location>
        <begin position="881"/>
        <end position="908"/>
    </location>
</feature>
<dbReference type="InterPro" id="IPR029191">
    <property type="entry name" value="Uds1"/>
</dbReference>
<protein>
    <recommendedName>
        <fullName evidence="7">Up-regulated during septation protein 1 domain-containing protein</fullName>
    </recommendedName>
</protein>
<feature type="domain" description="Up-regulated during septation protein 1" evidence="3">
    <location>
        <begin position="53"/>
        <end position="175"/>
    </location>
</feature>
<proteinExistence type="predicted"/>
<dbReference type="Pfam" id="PF25078">
    <property type="entry name" value="DUF7801"/>
    <property type="match status" value="1"/>
</dbReference>
<evidence type="ECO:0000259" key="3">
    <source>
        <dbReference type="Pfam" id="PF15456"/>
    </source>
</evidence>
<gene>
    <name evidence="5" type="ORF">SMACR_08436</name>
</gene>
<sequence>MNGAATRKGAPPPLHALERSMTDGFDKSRYTPVNAADRPRISAMVDLDDPIQIHLLMETALSDSKQWEILSQEEVDDLKKQTHSLTIRIDQARANLAIQTKYRDAAVSMARLYNPGHRRNSSRDDIAAAREAEVEKQNSERLCNELSSELAMLENHLFDSQRRLLQHTAAILQLTHGARRRNAQTPNGQVFGNSMMVNGMPESPESLYTYTNSRDSISMEPIGGDDGFDWRTLHPSEGPAERSVTPASTAAPTLTNLEIPPKSPIREQTSQLREEMERVKEENERLKAAEQKLRDTEDQLRAGQQELSAENDAIRTEINDQIRLFAETEQRLGILNHKLRDVITEINPSADANLDDPEPSAGNGQTLPVQLNYLERGLDMAMHEQQLRSAAINRDLELAGDASVATLTQAEKRIEALNRRAHTFLTQTVPDTPAPPTVSEGSLDEQLDYLESTLRTIRVEMGRAQGSTANTNNNASRSNSEQVEAVLMGLWDIIHTGYAEIQRAKAARRQKRIEMNLSVDDEDEDYLSGNDEAIDPNEQYSLQGFSAKVQWLYAQATSLKEQKAVLQRQIKQQRELNNKSGSEKDAELRAKMDELEKMRTLIDDAEARVHEAKDKMESALEQMETMQRTTAEREEAAMARGAQQTQDKLMERNAVIANLESKFNDVSTRLAETEADVVDLQSQLEQSAKAKAAAEKSQKDAEDIVEGLRKEIKDKDEELERMNMMLVEIKMEMTIAKAELDGAYGSRAERAAQAAAISNKSELADLQAQVAKLKMELESTLRDFEAITKESIAAEKEKLDLEHKLDDALQAKESLDSEVAELREKMDREIGRLKEELDKERLRPPPSPALSAAGSANGMLSPRMGATMLSEQFRATMKEERKRFNGEMKEELAKRRKLEEELRALRRTTATVAAGGGGLTPGLKSPLSTGALSPRS</sequence>
<organism evidence="5 6">
    <name type="scientific">Sordaria macrospora</name>
    <dbReference type="NCBI Taxonomy" id="5147"/>
    <lineage>
        <taxon>Eukaryota</taxon>
        <taxon>Fungi</taxon>
        <taxon>Dikarya</taxon>
        <taxon>Ascomycota</taxon>
        <taxon>Pezizomycotina</taxon>
        <taxon>Sordariomycetes</taxon>
        <taxon>Sordariomycetidae</taxon>
        <taxon>Sordariales</taxon>
        <taxon>Sordariaceae</taxon>
        <taxon>Sordaria</taxon>
    </lineage>
</organism>
<evidence type="ECO:0000313" key="5">
    <source>
        <dbReference type="EMBL" id="KAA8633675.1"/>
    </source>
</evidence>
<reference evidence="5 6" key="1">
    <citation type="submission" date="2017-07" db="EMBL/GenBank/DDBJ databases">
        <title>Genome sequence of the Sordaria macrospora wild type strain R19027.</title>
        <authorList>
            <person name="Nowrousian M."/>
            <person name="Teichert I."/>
            <person name="Kueck U."/>
        </authorList>
    </citation>
    <scope>NUCLEOTIDE SEQUENCE [LARGE SCALE GENOMIC DNA]</scope>
    <source>
        <strain evidence="5 6">R19027</strain>
        <tissue evidence="5">Mycelium</tissue>
    </source>
</reference>
<feature type="region of interest" description="Disordered" evidence="2">
    <location>
        <begin position="909"/>
        <end position="936"/>
    </location>
</feature>
<dbReference type="VEuPathDB" id="FungiDB:SMAC_08436"/>
<dbReference type="Pfam" id="PF15456">
    <property type="entry name" value="Uds1"/>
    <property type="match status" value="1"/>
</dbReference>
<name>A0A8S8ZZF5_SORMA</name>
<evidence type="ECO:0000313" key="6">
    <source>
        <dbReference type="Proteomes" id="UP000433876"/>
    </source>
</evidence>
<evidence type="ECO:0000256" key="2">
    <source>
        <dbReference type="SAM" id="MobiDB-lite"/>
    </source>
</evidence>
<comment type="caution">
    <text evidence="5">The sequence shown here is derived from an EMBL/GenBank/DDBJ whole genome shotgun (WGS) entry which is preliminary data.</text>
</comment>
<dbReference type="EMBL" id="NMPR01000033">
    <property type="protein sequence ID" value="KAA8633675.1"/>
    <property type="molecule type" value="Genomic_DNA"/>
</dbReference>
<feature type="compositionally biased region" description="Basic and acidic residues" evidence="2">
    <location>
        <begin position="16"/>
        <end position="28"/>
    </location>
</feature>
<feature type="coiled-coil region" evidence="1">
    <location>
        <begin position="556"/>
        <end position="732"/>
    </location>
</feature>
<dbReference type="PANTHER" id="PTHR45615:SF80">
    <property type="entry name" value="GRIP DOMAIN-CONTAINING PROTEIN"/>
    <property type="match status" value="1"/>
</dbReference>
<feature type="compositionally biased region" description="Polar residues" evidence="2">
    <location>
        <begin position="926"/>
        <end position="936"/>
    </location>
</feature>
<dbReference type="PANTHER" id="PTHR45615">
    <property type="entry name" value="MYOSIN HEAVY CHAIN, NON-MUSCLE"/>
    <property type="match status" value="1"/>
</dbReference>
<evidence type="ECO:0000259" key="4">
    <source>
        <dbReference type="Pfam" id="PF25078"/>
    </source>
</evidence>
<feature type="region of interest" description="Disordered" evidence="2">
    <location>
        <begin position="232"/>
        <end position="270"/>
    </location>
</feature>
<feature type="domain" description="DUF7801" evidence="4">
    <location>
        <begin position="709"/>
        <end position="773"/>
    </location>
</feature>
<feature type="compositionally biased region" description="Polar residues" evidence="2">
    <location>
        <begin position="245"/>
        <end position="256"/>
    </location>
</feature>
<evidence type="ECO:0008006" key="7">
    <source>
        <dbReference type="Google" id="ProtNLM"/>
    </source>
</evidence>
<evidence type="ECO:0000256" key="1">
    <source>
        <dbReference type="SAM" id="Coils"/>
    </source>
</evidence>
<keyword evidence="1" id="KW-0175">Coiled coil</keyword>